<protein>
    <submittedName>
        <fullName evidence="7">Dendrocyte expressed seven transmembrane protein</fullName>
    </submittedName>
</protein>
<organism evidence="7 8">
    <name type="scientific">Cynoglossus semilaevis</name>
    <name type="common">Tongue sole</name>
    <dbReference type="NCBI Taxonomy" id="244447"/>
    <lineage>
        <taxon>Eukaryota</taxon>
        <taxon>Metazoa</taxon>
        <taxon>Chordata</taxon>
        <taxon>Craniata</taxon>
        <taxon>Vertebrata</taxon>
        <taxon>Euteleostomi</taxon>
        <taxon>Actinopterygii</taxon>
        <taxon>Neopterygii</taxon>
        <taxon>Teleostei</taxon>
        <taxon>Neoteleostei</taxon>
        <taxon>Acanthomorphata</taxon>
        <taxon>Carangaria</taxon>
        <taxon>Pleuronectiformes</taxon>
        <taxon>Pleuronectoidei</taxon>
        <taxon>Cynoglossidae</taxon>
        <taxon>Cynoglossinae</taxon>
        <taxon>Cynoglossus</taxon>
    </lineage>
</organism>
<dbReference type="PANTHER" id="PTHR21041:SF2">
    <property type="entry name" value="DENDRITIC CELL-SPECIFIC TRANSMEMBRANE PROTEIN"/>
    <property type="match status" value="1"/>
</dbReference>
<proteinExistence type="predicted"/>
<feature type="transmembrane region" description="Helical" evidence="5">
    <location>
        <begin position="45"/>
        <end position="68"/>
    </location>
</feature>
<keyword evidence="8" id="KW-1185">Reference proteome</keyword>
<comment type="subcellular location">
    <subcellularLocation>
        <location evidence="1">Membrane</location>
        <topology evidence="1">Multi-pass membrane protein</topology>
    </subcellularLocation>
</comment>
<evidence type="ECO:0000313" key="7">
    <source>
        <dbReference type="Ensembl" id="ENSCSEP00000021474.1"/>
    </source>
</evidence>
<reference evidence="7" key="2">
    <citation type="submission" date="2025-08" db="UniProtKB">
        <authorList>
            <consortium name="Ensembl"/>
        </authorList>
    </citation>
    <scope>IDENTIFICATION</scope>
</reference>
<keyword evidence="4 5" id="KW-0472">Membrane</keyword>
<evidence type="ECO:0000259" key="6">
    <source>
        <dbReference type="Pfam" id="PF07782"/>
    </source>
</evidence>
<feature type="domain" description="Dendritic cell-specific transmembrane protein-like" evidence="6">
    <location>
        <begin position="258"/>
        <end position="445"/>
    </location>
</feature>
<evidence type="ECO:0000256" key="3">
    <source>
        <dbReference type="ARBA" id="ARBA00022989"/>
    </source>
</evidence>
<evidence type="ECO:0000313" key="8">
    <source>
        <dbReference type="Proteomes" id="UP000265120"/>
    </source>
</evidence>
<reference evidence="7" key="3">
    <citation type="submission" date="2025-09" db="UniProtKB">
        <authorList>
            <consortium name="Ensembl"/>
        </authorList>
    </citation>
    <scope>IDENTIFICATION</scope>
</reference>
<dbReference type="InterPro" id="IPR051856">
    <property type="entry name" value="CSR-E3_Ligase_Protein"/>
</dbReference>
<keyword evidence="3 5" id="KW-1133">Transmembrane helix</keyword>
<feature type="transmembrane region" description="Helical" evidence="5">
    <location>
        <begin position="312"/>
        <end position="334"/>
    </location>
</feature>
<dbReference type="GeneTree" id="ENSGT00940000153269"/>
<dbReference type="GeneID" id="103388923"/>
<dbReference type="Pfam" id="PF07782">
    <property type="entry name" value="DC_STAMP"/>
    <property type="match status" value="1"/>
</dbReference>
<evidence type="ECO:0000256" key="2">
    <source>
        <dbReference type="ARBA" id="ARBA00022692"/>
    </source>
</evidence>
<feature type="transmembrane region" description="Helical" evidence="5">
    <location>
        <begin position="232"/>
        <end position="249"/>
    </location>
</feature>
<reference evidence="7 8" key="1">
    <citation type="journal article" date="2014" name="Nat. Genet.">
        <title>Whole-genome sequence of a flatfish provides insights into ZW sex chromosome evolution and adaptation to a benthic lifestyle.</title>
        <authorList>
            <person name="Chen S."/>
            <person name="Zhang G."/>
            <person name="Shao C."/>
            <person name="Huang Q."/>
            <person name="Liu G."/>
            <person name="Zhang P."/>
            <person name="Song W."/>
            <person name="An N."/>
            <person name="Chalopin D."/>
            <person name="Volff J.N."/>
            <person name="Hong Y."/>
            <person name="Li Q."/>
            <person name="Sha Z."/>
            <person name="Zhou H."/>
            <person name="Xie M."/>
            <person name="Yu Q."/>
            <person name="Liu Y."/>
            <person name="Xiang H."/>
            <person name="Wang N."/>
            <person name="Wu K."/>
            <person name="Yang C."/>
            <person name="Zhou Q."/>
            <person name="Liao X."/>
            <person name="Yang L."/>
            <person name="Hu Q."/>
            <person name="Zhang J."/>
            <person name="Meng L."/>
            <person name="Jin L."/>
            <person name="Tian Y."/>
            <person name="Lian J."/>
            <person name="Yang J."/>
            <person name="Miao G."/>
            <person name="Liu S."/>
            <person name="Liang Z."/>
            <person name="Yan F."/>
            <person name="Li Y."/>
            <person name="Sun B."/>
            <person name="Zhang H."/>
            <person name="Zhang J."/>
            <person name="Zhu Y."/>
            <person name="Du M."/>
            <person name="Zhao Y."/>
            <person name="Schartl M."/>
            <person name="Tang Q."/>
            <person name="Wang J."/>
        </authorList>
    </citation>
    <scope>NUCLEOTIDE SEQUENCE</scope>
</reference>
<dbReference type="Proteomes" id="UP000265120">
    <property type="component" value="Chromosome 13"/>
</dbReference>
<dbReference type="InParanoid" id="A0A3P8W4C0"/>
<dbReference type="OMA" id="CFKHLRC"/>
<dbReference type="InterPro" id="IPR012858">
    <property type="entry name" value="DC_STAMP-like"/>
</dbReference>
<dbReference type="GO" id="GO:0016020">
    <property type="term" value="C:membrane"/>
    <property type="evidence" value="ECO:0007669"/>
    <property type="project" value="UniProtKB-SubCell"/>
</dbReference>
<evidence type="ECO:0000256" key="1">
    <source>
        <dbReference type="ARBA" id="ARBA00004141"/>
    </source>
</evidence>
<feature type="transmembrane region" description="Helical" evidence="5">
    <location>
        <begin position="400"/>
        <end position="418"/>
    </location>
</feature>
<name>A0A3P8W4C0_CYNSE</name>
<dbReference type="AlphaFoldDB" id="A0A3P8W4C0"/>
<dbReference type="RefSeq" id="XP_008322359.1">
    <property type="nucleotide sequence ID" value="XM_008324137.3"/>
</dbReference>
<keyword evidence="2 5" id="KW-0812">Transmembrane</keyword>
<evidence type="ECO:0000256" key="5">
    <source>
        <dbReference type="SAM" id="Phobius"/>
    </source>
</evidence>
<dbReference type="Ensembl" id="ENSCSET00000021750.1">
    <property type="protein sequence ID" value="ENSCSEP00000021474.1"/>
    <property type="gene ID" value="ENSCSEG00000013708.1"/>
</dbReference>
<evidence type="ECO:0000256" key="4">
    <source>
        <dbReference type="ARBA" id="ARBA00023136"/>
    </source>
</evidence>
<feature type="transmembrane region" description="Helical" evidence="5">
    <location>
        <begin position="74"/>
        <end position="95"/>
    </location>
</feature>
<accession>A0A3P8W4C0</accession>
<dbReference type="KEGG" id="csem:103388923"/>
<dbReference type="OrthoDB" id="9949280at2759"/>
<sequence>MVKVIPLTLGMLPSGVKIKEGFEDVGSLAVDVFTSGDRDGLQRTLILLVTCSFFSLLLSCLLLLYLFFTLNYGVAVAAGISGCFGTTLTVILFLSKRVRCVGILFVISIFMKKSRSLLLTAGTSLVVMKNIRNTLENLSGLLRSMVCNLKEKKSAIAGPFRNYVQVLKWIGSMLKGITDLGVVNVDSQLKVSARLESETFEEKLRETDRMLNETVTYVQTLVRTVSSVMDRMFPAISFFLLVLFIALHLKKYCFDVKYKNRFISGRFVRFDEKQKAEGRPHVLPLTPEEKELYTTITSVCPAAREKKAVVKFGVAVVAHFVTWVIFITVDALLYCFVDIVTTKLSELEPFHVPLIMKISEFSTLIGIPLNEKNNQEDFSFSVTLFEKKCLPKPKLLLYESIFPLAAILVVLLCMTLMAGKMVQIRLMVCEQFYSTAAEERVQHLHGKILRNRFKKKIKERHRLKSICSKIRFWFPLLFRSTDDPQSTV</sequence>
<dbReference type="CTD" id="81501"/>
<dbReference type="STRING" id="244447.ENSCSEP00000021474"/>
<dbReference type="PANTHER" id="PTHR21041">
    <property type="entry name" value="DENDRITIC CELL-SPECIFIC TRANSMEMBRANE PROTEIN"/>
    <property type="match status" value="1"/>
</dbReference>